<dbReference type="EMBL" id="AP026801">
    <property type="protein sequence ID" value="BDR56856.1"/>
    <property type="molecule type" value="Genomic_DNA"/>
</dbReference>
<keyword evidence="3" id="KW-0560">Oxidoreductase</keyword>
<evidence type="ECO:0000256" key="1">
    <source>
        <dbReference type="ARBA" id="ARBA00005104"/>
    </source>
</evidence>
<sequence length="243" mass="27248">MERPYVFCHMYVSLDGKIMGNYMEAPGNEDADRLFYHEAFESDGSYPNQGWLSGRTTTDDNFTFYKEPELNQDVPEVPAGDYIVPTDLKKYYISIDPHGRLAWDSNVLHYNDTTAAVLEVLTEDTSNAYKDFLRRKNISYIIAEDEKLDAALALKKLKDLFKMKTVMLGGGGVLNWSFIQEGLCDEISLVVAPSADGATDTPTLFQAKPGLSDTTPVTFTLKDVQTVGNAVWLRYLVNKEGVK</sequence>
<dbReference type="SUPFAM" id="SSF53597">
    <property type="entry name" value="Dihydrofolate reductase-like"/>
    <property type="match status" value="1"/>
</dbReference>
<gene>
    <name evidence="5" type="ORF">KIMC2_14180</name>
</gene>
<dbReference type="PANTHER" id="PTHR38011:SF7">
    <property type="entry name" value="2,5-DIAMINO-6-RIBOSYLAMINO-4(3H)-PYRIMIDINONE 5'-PHOSPHATE REDUCTASE"/>
    <property type="match status" value="1"/>
</dbReference>
<protein>
    <submittedName>
        <fullName evidence="5">5-amino-6-(5-phosphoribosylamino)uracil reductase</fullName>
    </submittedName>
</protein>
<comment type="pathway">
    <text evidence="1">Cofactor biosynthesis; riboflavin biosynthesis.</text>
</comment>
<dbReference type="KEGG" id="xak:KIMC2_14180"/>
<evidence type="ECO:0000313" key="5">
    <source>
        <dbReference type="EMBL" id="BDR56856.1"/>
    </source>
</evidence>
<reference evidence="5 6" key="1">
    <citation type="journal article" date="2023" name="Microbiol. Spectr.">
        <title>Symbiosis of Carpenter Bees with Uncharacterized Lactic Acid Bacteria Showing NAD Auxotrophy.</title>
        <authorList>
            <person name="Kawasaki S."/>
            <person name="Ozawa K."/>
            <person name="Mori T."/>
            <person name="Yamamoto A."/>
            <person name="Ito M."/>
            <person name="Ohkuma M."/>
            <person name="Sakamoto M."/>
            <person name="Matsutani M."/>
        </authorList>
    </citation>
    <scope>NUCLEOTIDE SEQUENCE [LARGE SCALE GENOMIC DNA]</scope>
    <source>
        <strain evidence="5 6">KimC2</strain>
    </source>
</reference>
<evidence type="ECO:0000256" key="2">
    <source>
        <dbReference type="ARBA" id="ARBA00022857"/>
    </source>
</evidence>
<evidence type="ECO:0000256" key="3">
    <source>
        <dbReference type="ARBA" id="ARBA00023002"/>
    </source>
</evidence>
<dbReference type="RefSeq" id="WP_317695403.1">
    <property type="nucleotide sequence ID" value="NZ_AP026801.1"/>
</dbReference>
<keyword evidence="2" id="KW-0521">NADP</keyword>
<dbReference type="Pfam" id="PF01872">
    <property type="entry name" value="RibD_C"/>
    <property type="match status" value="1"/>
</dbReference>
<evidence type="ECO:0000259" key="4">
    <source>
        <dbReference type="Pfam" id="PF01872"/>
    </source>
</evidence>
<dbReference type="GO" id="GO:0009231">
    <property type="term" value="P:riboflavin biosynthetic process"/>
    <property type="evidence" value="ECO:0007669"/>
    <property type="project" value="InterPro"/>
</dbReference>
<name>A0AAU9CWP4_9LACO</name>
<dbReference type="InterPro" id="IPR002734">
    <property type="entry name" value="RibDG_C"/>
</dbReference>
<dbReference type="Gene3D" id="3.40.430.10">
    <property type="entry name" value="Dihydrofolate Reductase, subunit A"/>
    <property type="match status" value="1"/>
</dbReference>
<keyword evidence="6" id="KW-1185">Reference proteome</keyword>
<feature type="domain" description="Bacterial bifunctional deaminase-reductase C-terminal" evidence="4">
    <location>
        <begin position="4"/>
        <end position="231"/>
    </location>
</feature>
<dbReference type="PANTHER" id="PTHR38011">
    <property type="entry name" value="DIHYDROFOLATE REDUCTASE FAMILY PROTEIN (AFU_ORTHOLOGUE AFUA_8G06820)"/>
    <property type="match status" value="1"/>
</dbReference>
<dbReference type="AlphaFoldDB" id="A0AAU9CWP4"/>
<dbReference type="Proteomes" id="UP001321804">
    <property type="component" value="Chromosome"/>
</dbReference>
<evidence type="ECO:0000313" key="6">
    <source>
        <dbReference type="Proteomes" id="UP001321804"/>
    </source>
</evidence>
<accession>A0AAU9CWP4</accession>
<dbReference type="InterPro" id="IPR024072">
    <property type="entry name" value="DHFR-like_dom_sf"/>
</dbReference>
<dbReference type="GO" id="GO:0008703">
    <property type="term" value="F:5-amino-6-(5-phosphoribosylamino)uracil reductase activity"/>
    <property type="evidence" value="ECO:0007669"/>
    <property type="project" value="InterPro"/>
</dbReference>
<proteinExistence type="predicted"/>
<dbReference type="InterPro" id="IPR050765">
    <property type="entry name" value="Riboflavin_Biosynth_HTPR"/>
</dbReference>
<organism evidence="5 6">
    <name type="scientific">Xylocopilactobacillus apis</name>
    <dbReference type="NCBI Taxonomy" id="2932183"/>
    <lineage>
        <taxon>Bacteria</taxon>
        <taxon>Bacillati</taxon>
        <taxon>Bacillota</taxon>
        <taxon>Bacilli</taxon>
        <taxon>Lactobacillales</taxon>
        <taxon>Lactobacillaceae</taxon>
        <taxon>Xylocopilactobacillus</taxon>
    </lineage>
</organism>